<proteinExistence type="predicted"/>
<dbReference type="EMBL" id="CP115453">
    <property type="protein sequence ID" value="WBP92206.1"/>
    <property type="molecule type" value="Genomic_DNA"/>
</dbReference>
<accession>A0ABY7QH85</accession>
<dbReference type="RefSeq" id="WP_270151956.1">
    <property type="nucleotide sequence ID" value="NZ_CP115453.1"/>
</dbReference>
<evidence type="ECO:0008006" key="3">
    <source>
        <dbReference type="Google" id="ProtNLM"/>
    </source>
</evidence>
<reference evidence="1 2" key="1">
    <citation type="submission" date="2022-12" db="EMBL/GenBank/DDBJ databases">
        <title>HUAS 3-15.</title>
        <authorList>
            <person name="Mo P."/>
        </authorList>
    </citation>
    <scope>NUCLEOTIDE SEQUENCE [LARGE SCALE GENOMIC DNA]</scope>
    <source>
        <strain evidence="1 2">HUAS 3-15</strain>
        <plasmid evidence="1 2">punmamed4</plasmid>
    </source>
</reference>
<sequence length="185" mass="20282">MPNPTKVEPARALLRAGLSNSAIARQLRMDKHDVAKLRAEMGLANVPAQPLTVEQKWRQRVRELPGGHLEWTGERQRTSGTPVMRHSGQCYTAARIAYRIQHGSDPAGHAAPGCGLTHCVAPGHIDDTARRQRDRAALRIVLGSPQRPSRCRHGHDQAEHGRFGPDGVAYCAACKTDRRSASPKN</sequence>
<protein>
    <recommendedName>
        <fullName evidence="3">HNH nuclease domain-containing protein</fullName>
    </recommendedName>
</protein>
<dbReference type="Proteomes" id="UP001212821">
    <property type="component" value="Plasmid punmamed4"/>
</dbReference>
<evidence type="ECO:0000313" key="2">
    <source>
        <dbReference type="Proteomes" id="UP001212821"/>
    </source>
</evidence>
<gene>
    <name evidence="1" type="ORF">O1G21_41090</name>
</gene>
<evidence type="ECO:0000313" key="1">
    <source>
        <dbReference type="EMBL" id="WBP92206.1"/>
    </source>
</evidence>
<keyword evidence="2" id="KW-1185">Reference proteome</keyword>
<organism evidence="1 2">
    <name type="scientific">Kitasatospora cathayae</name>
    <dbReference type="NCBI Taxonomy" id="3004092"/>
    <lineage>
        <taxon>Bacteria</taxon>
        <taxon>Bacillati</taxon>
        <taxon>Actinomycetota</taxon>
        <taxon>Actinomycetes</taxon>
        <taxon>Kitasatosporales</taxon>
        <taxon>Streptomycetaceae</taxon>
        <taxon>Kitasatospora</taxon>
    </lineage>
</organism>
<name>A0ABY7QH85_9ACTN</name>
<geneLocation type="plasmid" evidence="1 2">
    <name>punmamed4</name>
</geneLocation>
<keyword evidence="1" id="KW-0614">Plasmid</keyword>